<reference evidence="3 5" key="2">
    <citation type="submission" date="2020-10" db="EMBL/GenBank/DDBJ databases">
        <title>Genome sequencing of Bifidobacterium eulemuris_DSMZ_100216.</title>
        <authorList>
            <person name="Kim J."/>
        </authorList>
    </citation>
    <scope>NUCLEOTIDE SEQUENCE [LARGE SCALE GENOMIC DNA]</scope>
    <source>
        <strain evidence="3 5">DSM 100216</strain>
    </source>
</reference>
<keyword evidence="5" id="KW-1185">Reference proteome</keyword>
<keyword evidence="1" id="KW-0472">Membrane</keyword>
<dbReference type="Proteomes" id="UP000593943">
    <property type="component" value="Chromosome"/>
</dbReference>
<keyword evidence="1" id="KW-0812">Transmembrane</keyword>
<sequence length="430" mass="46107">MDVRVADGWRRFKRWWHETGFLSNACAVGIVAMLPLMVFAPPQTPGDMLVMLAGIVMLVLLPYAPRVLGPAGLPLCFAATWMSGTSPMDVGVVIVSFCLFIAIGYAFPGWGSAAVVVVYALAETVCSVYFGAHSAAVSGVRGFVQGWIDAGREMGTVPPPNAADQPGPLALMVSGTLISMMVSGFAVILGYSFSSNATANARLAHAEAMLGCITREQELTHMIHDSVANDMSTIAMLTWRAKGVEDDTQILDAIYERSHHALNRVHEVIDVLNGKRELEPPDPAAEAPTLDAAIERIMEEQDRLLHMLGFVGSSRIDGDLHTDVEADDPLCETVTALLEEAYANIVRHCAPPEDGTTEDGTGYSVTVDLDGDVIRLTATNPISHEPTVLRGVRHGRGLSLHRTAVESLGGMLATGVQDGVWILNARIPTR</sequence>
<dbReference type="RefSeq" id="WP_158217247.1">
    <property type="nucleotide sequence ID" value="NZ_CP062938.1"/>
</dbReference>
<evidence type="ECO:0000313" key="4">
    <source>
        <dbReference type="Proteomes" id="UP000216057"/>
    </source>
</evidence>
<evidence type="ECO:0000256" key="1">
    <source>
        <dbReference type="SAM" id="Phobius"/>
    </source>
</evidence>
<evidence type="ECO:0000313" key="2">
    <source>
        <dbReference type="EMBL" id="OZG64775.1"/>
    </source>
</evidence>
<gene>
    <name evidence="3" type="ORF">BE0216_08750</name>
    <name evidence="2" type="ORF">BEUL_2130</name>
</gene>
<evidence type="ECO:0008006" key="6">
    <source>
        <dbReference type="Google" id="ProtNLM"/>
    </source>
</evidence>
<dbReference type="Proteomes" id="UP000216057">
    <property type="component" value="Unassembled WGS sequence"/>
</dbReference>
<feature type="transmembrane region" description="Helical" evidence="1">
    <location>
        <begin position="90"/>
        <end position="107"/>
    </location>
</feature>
<keyword evidence="1" id="KW-1133">Transmembrane helix</keyword>
<dbReference type="AlphaFoldDB" id="A0A261G0K4"/>
<reference evidence="2 4" key="1">
    <citation type="journal article" date="2017" name="BMC Genomics">
        <title>Comparative genomic and phylogenomic analyses of the Bifidobacteriaceae family.</title>
        <authorList>
            <person name="Lugli G.A."/>
            <person name="Milani C."/>
            <person name="Turroni F."/>
            <person name="Duranti S."/>
            <person name="Mancabelli L."/>
            <person name="Mangifesta M."/>
            <person name="Ferrario C."/>
            <person name="Modesto M."/>
            <person name="Mattarelli P."/>
            <person name="Jiri K."/>
            <person name="van Sinderen D."/>
            <person name="Ventura M."/>
        </authorList>
    </citation>
    <scope>NUCLEOTIDE SEQUENCE [LARGE SCALE GENOMIC DNA]</scope>
    <source>
        <strain evidence="2 4">DSM 100216</strain>
    </source>
</reference>
<dbReference type="Gene3D" id="3.30.565.10">
    <property type="entry name" value="Histidine kinase-like ATPase, C-terminal domain"/>
    <property type="match status" value="1"/>
</dbReference>
<name>A0A261G0K4_9BIFI</name>
<dbReference type="OrthoDB" id="3228207at2"/>
<protein>
    <recommendedName>
        <fullName evidence="6">Histidine kinase</fullName>
    </recommendedName>
</protein>
<evidence type="ECO:0000313" key="3">
    <source>
        <dbReference type="EMBL" id="QOL32517.1"/>
    </source>
</evidence>
<organism evidence="2 4">
    <name type="scientific">Bifidobacterium eulemuris</name>
    <dbReference type="NCBI Taxonomy" id="1765219"/>
    <lineage>
        <taxon>Bacteria</taxon>
        <taxon>Bacillati</taxon>
        <taxon>Actinomycetota</taxon>
        <taxon>Actinomycetes</taxon>
        <taxon>Bifidobacteriales</taxon>
        <taxon>Bifidobacteriaceae</taxon>
        <taxon>Bifidobacterium</taxon>
    </lineage>
</organism>
<feature type="transmembrane region" description="Helical" evidence="1">
    <location>
        <begin position="48"/>
        <end position="69"/>
    </location>
</feature>
<feature type="transmembrane region" description="Helical" evidence="1">
    <location>
        <begin position="21"/>
        <end position="42"/>
    </location>
</feature>
<accession>A0A261G0K4</accession>
<feature type="transmembrane region" description="Helical" evidence="1">
    <location>
        <begin position="169"/>
        <end position="193"/>
    </location>
</feature>
<dbReference type="EMBL" id="CP062938">
    <property type="protein sequence ID" value="QOL32517.1"/>
    <property type="molecule type" value="Genomic_DNA"/>
</dbReference>
<dbReference type="EMBL" id="MWWZ01000014">
    <property type="protein sequence ID" value="OZG64775.1"/>
    <property type="molecule type" value="Genomic_DNA"/>
</dbReference>
<evidence type="ECO:0000313" key="5">
    <source>
        <dbReference type="Proteomes" id="UP000593943"/>
    </source>
</evidence>
<dbReference type="KEGG" id="beu:BE0216_08750"/>
<proteinExistence type="predicted"/>
<dbReference type="InterPro" id="IPR036890">
    <property type="entry name" value="HATPase_C_sf"/>
</dbReference>